<evidence type="ECO:0000313" key="9">
    <source>
        <dbReference type="EMBL" id="MBO0932596.1"/>
    </source>
</evidence>
<accession>A0A939G652</accession>
<comment type="similarity">
    <text evidence="2">Belongs to the UPF0702 family.</text>
</comment>
<sequence>MDDPVIPFDWQRMWLHDFPLAFLGEVALRTVFMFVVILAALSISGKREVRQLSVYELVLLIGLGSAAGDPMFYHDVPLGAAVVVFVVIMLCYKFITKLSDRNKTIREKLEGVPVYVIEDGCILTKNFDDEDLGKDELFADLRQAGIEQLGEVRVAILEANGTLSLYKQSDNQVKPGLPILPKALAQFTRHIVTADTYACDRCGYTQPMQPDQNLTCPNCQHSQWVKAQG</sequence>
<dbReference type="Gene3D" id="3.30.240.20">
    <property type="entry name" value="bsu07140 like domains"/>
    <property type="match status" value="1"/>
</dbReference>
<name>A0A939G652_9BACT</name>
<reference evidence="9 10" key="1">
    <citation type="submission" date="2021-03" db="EMBL/GenBank/DDBJ databases">
        <title>Fibrella sp. HMF5036 genome sequencing and assembly.</title>
        <authorList>
            <person name="Kang H."/>
            <person name="Kim H."/>
            <person name="Bae S."/>
            <person name="Joh K."/>
        </authorList>
    </citation>
    <scope>NUCLEOTIDE SEQUENCE [LARGE SCALE GENOMIC DNA]</scope>
    <source>
        <strain evidence="9 10">HMF5036</strain>
    </source>
</reference>
<protein>
    <submittedName>
        <fullName evidence="9">DUF421 domain-containing protein</fullName>
    </submittedName>
</protein>
<dbReference type="Pfam" id="PF04239">
    <property type="entry name" value="DUF421"/>
    <property type="match status" value="1"/>
</dbReference>
<dbReference type="GO" id="GO:0005886">
    <property type="term" value="C:plasma membrane"/>
    <property type="evidence" value="ECO:0007669"/>
    <property type="project" value="UniProtKB-SubCell"/>
</dbReference>
<evidence type="ECO:0000256" key="2">
    <source>
        <dbReference type="ARBA" id="ARBA00006448"/>
    </source>
</evidence>
<comment type="caution">
    <text evidence="9">The sequence shown here is derived from an EMBL/GenBank/DDBJ whole genome shotgun (WGS) entry which is preliminary data.</text>
</comment>
<dbReference type="InterPro" id="IPR007353">
    <property type="entry name" value="DUF421"/>
</dbReference>
<proteinExistence type="inferred from homology"/>
<feature type="transmembrane region" description="Helical" evidence="7">
    <location>
        <begin position="78"/>
        <end position="95"/>
    </location>
</feature>
<feature type="domain" description="YetF C-terminal" evidence="8">
    <location>
        <begin position="101"/>
        <end position="177"/>
    </location>
</feature>
<dbReference type="Proteomes" id="UP000664795">
    <property type="component" value="Unassembled WGS sequence"/>
</dbReference>
<keyword evidence="3" id="KW-1003">Cell membrane</keyword>
<dbReference type="AlphaFoldDB" id="A0A939G652"/>
<feature type="transmembrane region" description="Helical" evidence="7">
    <location>
        <begin position="53"/>
        <end position="72"/>
    </location>
</feature>
<evidence type="ECO:0000259" key="8">
    <source>
        <dbReference type="Pfam" id="PF04239"/>
    </source>
</evidence>
<gene>
    <name evidence="9" type="ORF">J2I48_16425</name>
</gene>
<dbReference type="RefSeq" id="WP_207336561.1">
    <property type="nucleotide sequence ID" value="NZ_JAFMYU010000013.1"/>
</dbReference>
<evidence type="ECO:0000256" key="6">
    <source>
        <dbReference type="ARBA" id="ARBA00023136"/>
    </source>
</evidence>
<dbReference type="PANTHER" id="PTHR34582">
    <property type="entry name" value="UPF0702 TRANSMEMBRANE PROTEIN YCAP"/>
    <property type="match status" value="1"/>
</dbReference>
<keyword evidence="6 7" id="KW-0472">Membrane</keyword>
<dbReference type="PANTHER" id="PTHR34582:SF6">
    <property type="entry name" value="UPF0702 TRANSMEMBRANE PROTEIN YCAP"/>
    <property type="match status" value="1"/>
</dbReference>
<feature type="transmembrane region" description="Helical" evidence="7">
    <location>
        <begin position="20"/>
        <end position="41"/>
    </location>
</feature>
<keyword evidence="4 7" id="KW-0812">Transmembrane</keyword>
<evidence type="ECO:0000256" key="5">
    <source>
        <dbReference type="ARBA" id="ARBA00022989"/>
    </source>
</evidence>
<organism evidence="9 10">
    <name type="scientific">Fibrella aquatilis</name>
    <dbReference type="NCBI Taxonomy" id="2817059"/>
    <lineage>
        <taxon>Bacteria</taxon>
        <taxon>Pseudomonadati</taxon>
        <taxon>Bacteroidota</taxon>
        <taxon>Cytophagia</taxon>
        <taxon>Cytophagales</taxon>
        <taxon>Spirosomataceae</taxon>
        <taxon>Fibrella</taxon>
    </lineage>
</organism>
<dbReference type="InterPro" id="IPR023090">
    <property type="entry name" value="UPF0702_alpha/beta_dom_sf"/>
</dbReference>
<dbReference type="EMBL" id="JAFMYU010000013">
    <property type="protein sequence ID" value="MBO0932596.1"/>
    <property type="molecule type" value="Genomic_DNA"/>
</dbReference>
<evidence type="ECO:0000313" key="10">
    <source>
        <dbReference type="Proteomes" id="UP000664795"/>
    </source>
</evidence>
<comment type="subcellular location">
    <subcellularLocation>
        <location evidence="1">Cell membrane</location>
        <topology evidence="1">Multi-pass membrane protein</topology>
    </subcellularLocation>
</comment>
<evidence type="ECO:0000256" key="4">
    <source>
        <dbReference type="ARBA" id="ARBA00022692"/>
    </source>
</evidence>
<keyword evidence="5 7" id="KW-1133">Transmembrane helix</keyword>
<keyword evidence="10" id="KW-1185">Reference proteome</keyword>
<evidence type="ECO:0000256" key="1">
    <source>
        <dbReference type="ARBA" id="ARBA00004651"/>
    </source>
</evidence>
<evidence type="ECO:0000256" key="3">
    <source>
        <dbReference type="ARBA" id="ARBA00022475"/>
    </source>
</evidence>
<evidence type="ECO:0000256" key="7">
    <source>
        <dbReference type="SAM" id="Phobius"/>
    </source>
</evidence>